<keyword evidence="3" id="KW-1003">Cell membrane</keyword>
<sequence>MGKSEGDSQGWLVTYSDLVTLILTFFVLLYTMTSGVEKTSFNSFIQYFQKNAGFLPESQAAVESIENKIEPEQLEQMMEEQMERWEAFADFLHEQDVASEVDIQLLRDGVKITLSDSLTFESGSSELLPEAKIVLQQVAEVLGEREIDIEVQGHTDNVPISNMLFQSNWHLGAARSVSVVQYLQAQADMAPSHFKASSFGEYRPVSENETADGRRRNRRVEIYLKDLIARGALEAVLPFDEPIPVYNPTTN</sequence>
<dbReference type="AlphaFoldDB" id="A0A9X2L412"/>
<dbReference type="SUPFAM" id="SSF103088">
    <property type="entry name" value="OmpA-like"/>
    <property type="match status" value="1"/>
</dbReference>
<evidence type="ECO:0000256" key="3">
    <source>
        <dbReference type="ARBA" id="ARBA00022475"/>
    </source>
</evidence>
<organism evidence="10 11">
    <name type="scientific">Gracilimonas sediminicola</name>
    <dbReference type="NCBI Taxonomy" id="2952158"/>
    <lineage>
        <taxon>Bacteria</taxon>
        <taxon>Pseudomonadati</taxon>
        <taxon>Balneolota</taxon>
        <taxon>Balneolia</taxon>
        <taxon>Balneolales</taxon>
        <taxon>Balneolaceae</taxon>
        <taxon>Gracilimonas</taxon>
    </lineage>
</organism>
<reference evidence="10" key="1">
    <citation type="submission" date="2022-06" db="EMBL/GenBank/DDBJ databases">
        <title>Gracilimonas sp. CAU 1638 isolated from sea sediment.</title>
        <authorList>
            <person name="Kim W."/>
        </authorList>
    </citation>
    <scope>NUCLEOTIDE SEQUENCE</scope>
    <source>
        <strain evidence="10">CAU 1638</strain>
    </source>
</reference>
<keyword evidence="11" id="KW-1185">Reference proteome</keyword>
<dbReference type="PANTHER" id="PTHR30329">
    <property type="entry name" value="STATOR ELEMENT OF FLAGELLAR MOTOR COMPLEX"/>
    <property type="match status" value="1"/>
</dbReference>
<feature type="domain" description="OmpA-like" evidence="9">
    <location>
        <begin position="107"/>
        <end position="228"/>
    </location>
</feature>
<evidence type="ECO:0000256" key="2">
    <source>
        <dbReference type="ARBA" id="ARBA00008914"/>
    </source>
</evidence>
<dbReference type="RefSeq" id="WP_255134761.1">
    <property type="nucleotide sequence ID" value="NZ_JANDBC010000002.1"/>
</dbReference>
<dbReference type="Pfam" id="PF00691">
    <property type="entry name" value="OmpA"/>
    <property type="match status" value="1"/>
</dbReference>
<dbReference type="CDD" id="cd07185">
    <property type="entry name" value="OmpA_C-like"/>
    <property type="match status" value="1"/>
</dbReference>
<name>A0A9X2L412_9BACT</name>
<dbReference type="InterPro" id="IPR025713">
    <property type="entry name" value="MotB-like_N_dom"/>
</dbReference>
<proteinExistence type="inferred from homology"/>
<evidence type="ECO:0000256" key="8">
    <source>
        <dbReference type="SAM" id="Phobius"/>
    </source>
</evidence>
<dbReference type="Gene3D" id="3.30.1330.60">
    <property type="entry name" value="OmpA-like domain"/>
    <property type="match status" value="1"/>
</dbReference>
<evidence type="ECO:0000256" key="5">
    <source>
        <dbReference type="ARBA" id="ARBA00022989"/>
    </source>
</evidence>
<feature type="transmembrane region" description="Helical" evidence="8">
    <location>
        <begin position="12"/>
        <end position="32"/>
    </location>
</feature>
<dbReference type="EMBL" id="JANDBC010000002">
    <property type="protein sequence ID" value="MCP9291887.1"/>
    <property type="molecule type" value="Genomic_DNA"/>
</dbReference>
<accession>A0A9X2L412</accession>
<dbReference type="Pfam" id="PF13677">
    <property type="entry name" value="MotB_plug"/>
    <property type="match status" value="1"/>
</dbReference>
<comment type="subcellular location">
    <subcellularLocation>
        <location evidence="1">Cell membrane</location>
        <topology evidence="1">Single-pass membrane protein</topology>
    </subcellularLocation>
</comment>
<protein>
    <submittedName>
        <fullName evidence="10">Flagellar motor protein MotB</fullName>
    </submittedName>
</protein>
<dbReference type="InterPro" id="IPR006665">
    <property type="entry name" value="OmpA-like"/>
</dbReference>
<evidence type="ECO:0000313" key="10">
    <source>
        <dbReference type="EMBL" id="MCP9291887.1"/>
    </source>
</evidence>
<evidence type="ECO:0000256" key="7">
    <source>
        <dbReference type="PROSITE-ProRule" id="PRU00473"/>
    </source>
</evidence>
<dbReference type="GO" id="GO:0005886">
    <property type="term" value="C:plasma membrane"/>
    <property type="evidence" value="ECO:0007669"/>
    <property type="project" value="UniProtKB-SubCell"/>
</dbReference>
<comment type="similarity">
    <text evidence="2">Belongs to the MotB family.</text>
</comment>
<keyword evidence="4 8" id="KW-0812">Transmembrane</keyword>
<dbReference type="Proteomes" id="UP001139125">
    <property type="component" value="Unassembled WGS sequence"/>
</dbReference>
<keyword evidence="5 8" id="KW-1133">Transmembrane helix</keyword>
<dbReference type="InterPro" id="IPR036737">
    <property type="entry name" value="OmpA-like_sf"/>
</dbReference>
<keyword evidence="10" id="KW-0969">Cilium</keyword>
<dbReference type="InterPro" id="IPR050330">
    <property type="entry name" value="Bact_OuterMem_StrucFunc"/>
</dbReference>
<gene>
    <name evidence="10" type="ORF">NM125_09905</name>
</gene>
<keyword evidence="6 7" id="KW-0472">Membrane</keyword>
<comment type="caution">
    <text evidence="10">The sequence shown here is derived from an EMBL/GenBank/DDBJ whole genome shotgun (WGS) entry which is preliminary data.</text>
</comment>
<evidence type="ECO:0000256" key="1">
    <source>
        <dbReference type="ARBA" id="ARBA00004162"/>
    </source>
</evidence>
<evidence type="ECO:0000256" key="6">
    <source>
        <dbReference type="ARBA" id="ARBA00023136"/>
    </source>
</evidence>
<dbReference type="PANTHER" id="PTHR30329:SF21">
    <property type="entry name" value="LIPOPROTEIN YIAD-RELATED"/>
    <property type="match status" value="1"/>
</dbReference>
<evidence type="ECO:0000313" key="11">
    <source>
        <dbReference type="Proteomes" id="UP001139125"/>
    </source>
</evidence>
<evidence type="ECO:0000259" key="9">
    <source>
        <dbReference type="PROSITE" id="PS51123"/>
    </source>
</evidence>
<keyword evidence="10" id="KW-0282">Flagellum</keyword>
<evidence type="ECO:0000256" key="4">
    <source>
        <dbReference type="ARBA" id="ARBA00022692"/>
    </source>
</evidence>
<dbReference type="PROSITE" id="PS51123">
    <property type="entry name" value="OMPA_2"/>
    <property type="match status" value="1"/>
</dbReference>
<keyword evidence="10" id="KW-0966">Cell projection</keyword>